<keyword evidence="6 8" id="KW-0139">CF(1)</keyword>
<proteinExistence type="inferred from homology"/>
<evidence type="ECO:0000256" key="4">
    <source>
        <dbReference type="ARBA" id="ARBA00023065"/>
    </source>
</evidence>
<keyword evidence="3 8" id="KW-0375">Hydrogen ion transport</keyword>
<dbReference type="GO" id="GO:0046933">
    <property type="term" value="F:proton-transporting ATP synthase activity, rotational mechanism"/>
    <property type="evidence" value="ECO:0007669"/>
    <property type="project" value="UniProtKB-UniRule"/>
</dbReference>
<sequence>MSQVAKRYAEALFQLARNQHALADVSSDLKELTKAFETTPELVALLQAPKISSDMKKAMVSNVLSGAHPAVVNMLHLLIDKKRMNEVSLVAKEFQALAAAAQGAAEATVFSTRTLTDEERAEISAAFAKLVGMEKLEITNVIEPSLLGGIRVQIGNYIYDSTVASKLEGLKRTLVG</sequence>
<comment type="function">
    <text evidence="8">This protein is part of the stalk that links CF(0) to CF(1). It either transmits conformational changes from CF(0) to CF(1) or is implicated in proton conduction.</text>
</comment>
<comment type="caution">
    <text evidence="9">The sequence shown here is derived from an EMBL/GenBank/DDBJ whole genome shotgun (WGS) entry which is preliminary data.</text>
</comment>
<evidence type="ECO:0000256" key="6">
    <source>
        <dbReference type="ARBA" id="ARBA00023196"/>
    </source>
</evidence>
<dbReference type="InterPro" id="IPR000711">
    <property type="entry name" value="ATPase_OSCP/dsu"/>
</dbReference>
<evidence type="ECO:0000256" key="2">
    <source>
        <dbReference type="ARBA" id="ARBA00022448"/>
    </source>
</evidence>
<keyword evidence="7 8" id="KW-0066">ATP synthesis</keyword>
<dbReference type="AlphaFoldDB" id="A0A0A3IYV2"/>
<keyword evidence="2 8" id="KW-0813">Transport</keyword>
<evidence type="ECO:0000256" key="1">
    <source>
        <dbReference type="ARBA" id="ARBA00004370"/>
    </source>
</evidence>
<dbReference type="PRINTS" id="PR00125">
    <property type="entry name" value="ATPASEDELTA"/>
</dbReference>
<dbReference type="EMBL" id="JPVP01000043">
    <property type="protein sequence ID" value="KGR88083.1"/>
    <property type="molecule type" value="Genomic_DNA"/>
</dbReference>
<dbReference type="NCBIfam" id="NF004403">
    <property type="entry name" value="PRK05758.2-4"/>
    <property type="match status" value="1"/>
</dbReference>
<keyword evidence="4 8" id="KW-0406">Ion transport</keyword>
<dbReference type="GO" id="GO:0045259">
    <property type="term" value="C:proton-transporting ATP synthase complex"/>
    <property type="evidence" value="ECO:0007669"/>
    <property type="project" value="UniProtKB-KW"/>
</dbReference>
<dbReference type="PANTHER" id="PTHR11910">
    <property type="entry name" value="ATP SYNTHASE DELTA CHAIN"/>
    <property type="match status" value="1"/>
</dbReference>
<gene>
    <name evidence="8" type="primary">atpH</name>
    <name evidence="9" type="ORF">CD32_02360</name>
</gene>
<evidence type="ECO:0000313" key="10">
    <source>
        <dbReference type="Proteomes" id="UP000030437"/>
    </source>
</evidence>
<dbReference type="Pfam" id="PF00213">
    <property type="entry name" value="OSCP"/>
    <property type="match status" value="1"/>
</dbReference>
<dbReference type="NCBIfam" id="TIGR01145">
    <property type="entry name" value="ATP_synt_delta"/>
    <property type="match status" value="1"/>
</dbReference>
<keyword evidence="10" id="KW-1185">Reference proteome</keyword>
<dbReference type="PROSITE" id="PS00389">
    <property type="entry name" value="ATPASE_DELTA"/>
    <property type="match status" value="1"/>
</dbReference>
<dbReference type="SUPFAM" id="SSF47928">
    <property type="entry name" value="N-terminal domain of the delta subunit of the F1F0-ATP synthase"/>
    <property type="match status" value="1"/>
</dbReference>
<dbReference type="InterPro" id="IPR026015">
    <property type="entry name" value="ATP_synth_OSCP/delta_N_sf"/>
</dbReference>
<evidence type="ECO:0000256" key="8">
    <source>
        <dbReference type="HAMAP-Rule" id="MF_01416"/>
    </source>
</evidence>
<dbReference type="STRING" id="1220589.CD32_02360"/>
<dbReference type="GO" id="GO:0005886">
    <property type="term" value="C:plasma membrane"/>
    <property type="evidence" value="ECO:0007669"/>
    <property type="project" value="UniProtKB-SubCell"/>
</dbReference>
<comment type="subcellular location">
    <subcellularLocation>
        <location evidence="8">Cell membrane</location>
        <topology evidence="8">Peripheral membrane protein</topology>
    </subcellularLocation>
    <subcellularLocation>
        <location evidence="1">Membrane</location>
    </subcellularLocation>
</comment>
<dbReference type="Proteomes" id="UP000030437">
    <property type="component" value="Unassembled WGS sequence"/>
</dbReference>
<organism evidence="9 10">
    <name type="scientific">Lysinibacillus odysseyi 34hs-1 = NBRC 100172</name>
    <dbReference type="NCBI Taxonomy" id="1220589"/>
    <lineage>
        <taxon>Bacteria</taxon>
        <taxon>Bacillati</taxon>
        <taxon>Bacillota</taxon>
        <taxon>Bacilli</taxon>
        <taxon>Bacillales</taxon>
        <taxon>Bacillaceae</taxon>
        <taxon>Lysinibacillus</taxon>
    </lineage>
</organism>
<dbReference type="eggNOG" id="COG0712">
    <property type="taxonomic scope" value="Bacteria"/>
</dbReference>
<evidence type="ECO:0000256" key="5">
    <source>
        <dbReference type="ARBA" id="ARBA00023136"/>
    </source>
</evidence>
<dbReference type="RefSeq" id="WP_036150804.1">
    <property type="nucleotide sequence ID" value="NZ_AVCX01000020.1"/>
</dbReference>
<keyword evidence="8" id="KW-1003">Cell membrane</keyword>
<dbReference type="OrthoDB" id="9802471at2"/>
<evidence type="ECO:0000256" key="7">
    <source>
        <dbReference type="ARBA" id="ARBA00023310"/>
    </source>
</evidence>
<name>A0A0A3IYV2_9BACI</name>
<keyword evidence="5 8" id="KW-0472">Membrane</keyword>
<comment type="function">
    <text evidence="8">F(1)F(0) ATP synthase produces ATP from ADP in the presence of a proton or sodium gradient. F-type ATPases consist of two structural domains, F(1) containing the extramembraneous catalytic core and F(0) containing the membrane proton channel, linked together by a central stalk and a peripheral stalk. During catalysis, ATP synthesis in the catalytic domain of F(1) is coupled via a rotary mechanism of the central stalk subunits to proton translocation.</text>
</comment>
<dbReference type="HAMAP" id="MF_01416">
    <property type="entry name" value="ATP_synth_delta_bact"/>
    <property type="match status" value="1"/>
</dbReference>
<evidence type="ECO:0000313" key="9">
    <source>
        <dbReference type="EMBL" id="KGR88083.1"/>
    </source>
</evidence>
<reference evidence="9 10" key="1">
    <citation type="submission" date="2014-02" db="EMBL/GenBank/DDBJ databases">
        <title>Draft genome sequence of Lysinibacillus odysseyi NBRC 100172.</title>
        <authorList>
            <person name="Zhang F."/>
            <person name="Wang G."/>
            <person name="Zhang L."/>
        </authorList>
    </citation>
    <scope>NUCLEOTIDE SEQUENCE [LARGE SCALE GENOMIC DNA]</scope>
    <source>
        <strain evidence="9 10">NBRC 100172</strain>
    </source>
</reference>
<protein>
    <recommendedName>
        <fullName evidence="8">ATP synthase subunit delta</fullName>
    </recommendedName>
    <alternativeName>
        <fullName evidence="8">ATP synthase F(1) sector subunit delta</fullName>
    </alternativeName>
    <alternativeName>
        <fullName evidence="8">F-type ATPase subunit delta</fullName>
        <shortName evidence="8">F-ATPase subunit delta</shortName>
    </alternativeName>
</protein>
<dbReference type="Gene3D" id="1.10.520.20">
    <property type="entry name" value="N-terminal domain of the delta subunit of the F1F0-ATP synthase"/>
    <property type="match status" value="1"/>
</dbReference>
<dbReference type="InterPro" id="IPR020781">
    <property type="entry name" value="ATPase_OSCP/d_CS"/>
</dbReference>
<accession>A0A0A3IYV2</accession>
<evidence type="ECO:0000256" key="3">
    <source>
        <dbReference type="ARBA" id="ARBA00022781"/>
    </source>
</evidence>
<comment type="similarity">
    <text evidence="8">Belongs to the ATPase delta chain family.</text>
</comment>